<sequence length="403" mass="40915">MTTLSTPASSRTGAGQRALLFVLAGNMLIDALEVSVMLVALPAMGRDLGLSTLGSQWAMSGFAAGFAALLLLGPRLVARWGRRRVYLAALPVFIAASLVGGLAHEGVLLIVTRVVKGMCAALTAPTGLAIISTTIRPGAEQRRAVSVYSLFGAAGFTAGLLSSGALTELSWRWNPVFPAPVALLLLAAGARLIPRDTAPPPAPALRTTLAGLLRDAAFRRSAVCAATLNGTYLGLLLVLTHRLADQWGWSSWRTALAFLPACVPLALALPFAGRMVARFGTERLIRAGSCAAALGCGTALLTGAPTTYATGVLPALLLVEAGFVLSFAALNLQATAGIAAERRAAAVPVYQTAVQLGAVLALPVTAVALGGGHRGALAFLTALSATGALVACTARPGGSGAAP</sequence>
<evidence type="ECO:0000256" key="2">
    <source>
        <dbReference type="ARBA" id="ARBA00022448"/>
    </source>
</evidence>
<keyword evidence="2" id="KW-0813">Transport</keyword>
<feature type="transmembrane region" description="Helical" evidence="8">
    <location>
        <begin position="308"/>
        <end position="332"/>
    </location>
</feature>
<feature type="transmembrane region" description="Helical" evidence="8">
    <location>
        <begin position="284"/>
        <end position="302"/>
    </location>
</feature>
<name>A0AAU8J2M8_9ACTN</name>
<dbReference type="InterPro" id="IPR011701">
    <property type="entry name" value="MFS"/>
</dbReference>
<dbReference type="InterPro" id="IPR020846">
    <property type="entry name" value="MFS_dom"/>
</dbReference>
<feature type="transmembrane region" description="Helical" evidence="8">
    <location>
        <begin position="85"/>
        <end position="103"/>
    </location>
</feature>
<feature type="transmembrane region" description="Helical" evidence="8">
    <location>
        <begin position="147"/>
        <end position="167"/>
    </location>
</feature>
<evidence type="ECO:0000259" key="9">
    <source>
        <dbReference type="PROSITE" id="PS50850"/>
    </source>
</evidence>
<organism evidence="10">
    <name type="scientific">Streptomyces tabacisoli</name>
    <dbReference type="NCBI Taxonomy" id="3156398"/>
    <lineage>
        <taxon>Bacteria</taxon>
        <taxon>Bacillati</taxon>
        <taxon>Actinomycetota</taxon>
        <taxon>Actinomycetes</taxon>
        <taxon>Kitasatosporales</taxon>
        <taxon>Streptomycetaceae</taxon>
        <taxon>Streptomyces</taxon>
    </lineage>
</organism>
<dbReference type="KEGG" id="stac:ABII15_31700"/>
<dbReference type="PANTHER" id="PTHR42718">
    <property type="entry name" value="MAJOR FACILITATOR SUPERFAMILY MULTIDRUG TRANSPORTER MFSC"/>
    <property type="match status" value="1"/>
</dbReference>
<evidence type="ECO:0000256" key="5">
    <source>
        <dbReference type="ARBA" id="ARBA00022989"/>
    </source>
</evidence>
<evidence type="ECO:0000256" key="7">
    <source>
        <dbReference type="ARBA" id="ARBA00023251"/>
    </source>
</evidence>
<feature type="transmembrane region" description="Helical" evidence="8">
    <location>
        <begin position="344"/>
        <end position="369"/>
    </location>
</feature>
<feature type="transmembrane region" description="Helical" evidence="8">
    <location>
        <begin position="56"/>
        <end position="73"/>
    </location>
</feature>
<dbReference type="Pfam" id="PF07690">
    <property type="entry name" value="MFS_1"/>
    <property type="match status" value="1"/>
</dbReference>
<accession>A0AAU8J2M8</accession>
<evidence type="ECO:0000256" key="3">
    <source>
        <dbReference type="ARBA" id="ARBA00022475"/>
    </source>
</evidence>
<evidence type="ECO:0000256" key="6">
    <source>
        <dbReference type="ARBA" id="ARBA00023136"/>
    </source>
</evidence>
<feature type="transmembrane region" description="Helical" evidence="8">
    <location>
        <begin position="20"/>
        <end position="44"/>
    </location>
</feature>
<keyword evidence="5 8" id="KW-1133">Transmembrane helix</keyword>
<dbReference type="EMBL" id="CP159534">
    <property type="protein sequence ID" value="XCJ74256.1"/>
    <property type="molecule type" value="Genomic_DNA"/>
</dbReference>
<dbReference type="InterPro" id="IPR036259">
    <property type="entry name" value="MFS_trans_sf"/>
</dbReference>
<keyword evidence="3" id="KW-1003">Cell membrane</keyword>
<dbReference type="RefSeq" id="WP_353945701.1">
    <property type="nucleotide sequence ID" value="NZ_CP159534.1"/>
</dbReference>
<dbReference type="CDD" id="cd17321">
    <property type="entry name" value="MFS_MMR_MDR_like"/>
    <property type="match status" value="1"/>
</dbReference>
<dbReference type="GO" id="GO:0022857">
    <property type="term" value="F:transmembrane transporter activity"/>
    <property type="evidence" value="ECO:0007669"/>
    <property type="project" value="InterPro"/>
</dbReference>
<evidence type="ECO:0000313" key="10">
    <source>
        <dbReference type="EMBL" id="XCJ74256.1"/>
    </source>
</evidence>
<keyword evidence="6 8" id="KW-0472">Membrane</keyword>
<dbReference type="Gene3D" id="1.20.1250.20">
    <property type="entry name" value="MFS general substrate transporter like domains"/>
    <property type="match status" value="1"/>
</dbReference>
<feature type="transmembrane region" description="Helical" evidence="8">
    <location>
        <begin position="252"/>
        <end position="272"/>
    </location>
</feature>
<reference evidence="10" key="1">
    <citation type="submission" date="2024-06" db="EMBL/GenBank/DDBJ databases">
        <title>Streptomyces sp. strain HUAS MG91 genome sequences.</title>
        <authorList>
            <person name="Mo P."/>
        </authorList>
    </citation>
    <scope>NUCLEOTIDE SEQUENCE</scope>
    <source>
        <strain evidence="10">HUAS MG91</strain>
    </source>
</reference>
<evidence type="ECO:0000256" key="1">
    <source>
        <dbReference type="ARBA" id="ARBA00004651"/>
    </source>
</evidence>
<feature type="domain" description="Major facilitator superfamily (MFS) profile" evidence="9">
    <location>
        <begin position="19"/>
        <end position="399"/>
    </location>
</feature>
<proteinExistence type="predicted"/>
<gene>
    <name evidence="10" type="ORF">ABII15_31700</name>
</gene>
<keyword evidence="7" id="KW-0046">Antibiotic resistance</keyword>
<dbReference type="GO" id="GO:0046677">
    <property type="term" value="P:response to antibiotic"/>
    <property type="evidence" value="ECO:0007669"/>
    <property type="project" value="UniProtKB-KW"/>
</dbReference>
<evidence type="ECO:0000256" key="8">
    <source>
        <dbReference type="SAM" id="Phobius"/>
    </source>
</evidence>
<dbReference type="SUPFAM" id="SSF103473">
    <property type="entry name" value="MFS general substrate transporter"/>
    <property type="match status" value="1"/>
</dbReference>
<dbReference type="PANTHER" id="PTHR42718:SF46">
    <property type="entry name" value="BLR6921 PROTEIN"/>
    <property type="match status" value="1"/>
</dbReference>
<protein>
    <submittedName>
        <fullName evidence="10">MFS transporter</fullName>
    </submittedName>
</protein>
<feature type="transmembrane region" description="Helical" evidence="8">
    <location>
        <begin position="375"/>
        <end position="394"/>
    </location>
</feature>
<feature type="transmembrane region" description="Helical" evidence="8">
    <location>
        <begin position="222"/>
        <end position="240"/>
    </location>
</feature>
<feature type="transmembrane region" description="Helical" evidence="8">
    <location>
        <begin position="115"/>
        <end position="135"/>
    </location>
</feature>
<evidence type="ECO:0000256" key="4">
    <source>
        <dbReference type="ARBA" id="ARBA00022692"/>
    </source>
</evidence>
<dbReference type="PROSITE" id="PS50850">
    <property type="entry name" value="MFS"/>
    <property type="match status" value="1"/>
</dbReference>
<comment type="subcellular location">
    <subcellularLocation>
        <location evidence="1">Cell membrane</location>
        <topology evidence="1">Multi-pass membrane protein</topology>
    </subcellularLocation>
</comment>
<feature type="transmembrane region" description="Helical" evidence="8">
    <location>
        <begin position="173"/>
        <end position="193"/>
    </location>
</feature>
<dbReference type="GO" id="GO:0005886">
    <property type="term" value="C:plasma membrane"/>
    <property type="evidence" value="ECO:0007669"/>
    <property type="project" value="UniProtKB-SubCell"/>
</dbReference>
<keyword evidence="4 8" id="KW-0812">Transmembrane</keyword>
<dbReference type="AlphaFoldDB" id="A0AAU8J2M8"/>